<protein>
    <submittedName>
        <fullName evidence="1">YjjG family noncanonical pyrimidine nucleotidase</fullName>
    </submittedName>
</protein>
<keyword evidence="2" id="KW-1185">Reference proteome</keyword>
<dbReference type="InterPro" id="IPR023198">
    <property type="entry name" value="PGP-like_dom2"/>
</dbReference>
<accession>A0ABT2DQE4</accession>
<reference evidence="1 2" key="1">
    <citation type="submission" date="2022-08" db="EMBL/GenBank/DDBJ databases">
        <title>Lysinibacillus sequencing.</title>
        <authorList>
            <person name="Dunlap C."/>
        </authorList>
    </citation>
    <scope>NUCLEOTIDE SEQUENCE [LARGE SCALE GENOMIC DNA]</scope>
    <source>
        <strain evidence="1 2">PB211</strain>
    </source>
</reference>
<dbReference type="NCBIfam" id="TIGR02254">
    <property type="entry name" value="YjjG_YfnB"/>
    <property type="match status" value="1"/>
</dbReference>
<dbReference type="SFLD" id="SFLDG01135">
    <property type="entry name" value="C1.5.6:_HAD__Beta-PGM__Phospha"/>
    <property type="match status" value="1"/>
</dbReference>
<dbReference type="EMBL" id="JANTOO010000014">
    <property type="protein sequence ID" value="MCS1397130.1"/>
    <property type="molecule type" value="Genomic_DNA"/>
</dbReference>
<dbReference type="SUPFAM" id="SSF56784">
    <property type="entry name" value="HAD-like"/>
    <property type="match status" value="1"/>
</dbReference>
<evidence type="ECO:0000313" key="1">
    <source>
        <dbReference type="EMBL" id="MCS1397130.1"/>
    </source>
</evidence>
<dbReference type="InterPro" id="IPR006439">
    <property type="entry name" value="HAD-SF_hydro_IA"/>
</dbReference>
<organism evidence="1 2">
    <name type="scientific">Lysinibacillus pinottii</name>
    <dbReference type="NCBI Taxonomy" id="2973932"/>
    <lineage>
        <taxon>Bacteria</taxon>
        <taxon>Bacillati</taxon>
        <taxon>Bacillota</taxon>
        <taxon>Bacilli</taxon>
        <taxon>Bacillales</taxon>
        <taxon>Bacillaceae</taxon>
        <taxon>Lysinibacillus</taxon>
    </lineage>
</organism>
<comment type="caution">
    <text evidence="1">The sequence shown here is derived from an EMBL/GenBank/DDBJ whole genome shotgun (WGS) entry which is preliminary data.</text>
</comment>
<dbReference type="InterPro" id="IPR011951">
    <property type="entry name" value="HAD-SF_hydro_IA_YjjG/PynA"/>
</dbReference>
<gene>
    <name evidence="1" type="ORF">NXZ79_13955</name>
</gene>
<dbReference type="InterPro" id="IPR023214">
    <property type="entry name" value="HAD_sf"/>
</dbReference>
<dbReference type="InterPro" id="IPR036412">
    <property type="entry name" value="HAD-like_sf"/>
</dbReference>
<dbReference type="SFLD" id="SFLDS00003">
    <property type="entry name" value="Haloacid_Dehalogenase"/>
    <property type="match status" value="1"/>
</dbReference>
<dbReference type="SFLD" id="SFLDG01129">
    <property type="entry name" value="C1.5:_HAD__Beta-PGM__Phosphata"/>
    <property type="match status" value="1"/>
</dbReference>
<dbReference type="Gene3D" id="3.40.50.1000">
    <property type="entry name" value="HAD superfamily/HAD-like"/>
    <property type="match status" value="1"/>
</dbReference>
<dbReference type="PANTHER" id="PTHR47478">
    <property type="match status" value="1"/>
</dbReference>
<proteinExistence type="predicted"/>
<dbReference type="Gene3D" id="1.10.150.240">
    <property type="entry name" value="Putative phosphatase, domain 2"/>
    <property type="match status" value="1"/>
</dbReference>
<dbReference type="PANTHER" id="PTHR47478:SF1">
    <property type="entry name" value="PYRIMIDINE 5'-NUCLEOTIDASE YJJG"/>
    <property type="match status" value="1"/>
</dbReference>
<dbReference type="InterPro" id="IPR052550">
    <property type="entry name" value="Pyrimidine_5'-ntase_YjjG"/>
</dbReference>
<sequence>MTKYEILLFDVDDTLLDFDLAENAALDRMFKEENIQVTPNMIARYKEINESMWRAFERGEVTKNTLHNTRFSIALKEFGIEVDGTYFESLFQKYLREAHHYVEGAYEVIAHLANHYHLYVVSNGITVTQNKRLVDANLAQYFKGIFISEQTGYQKPMPAFFDYVFERIDNFDNEKALIIGDSLTSDIKGGLQSGIDTCWFNIRNVENTSGIEPHYEIKKLQDLHDLLNQKIAL</sequence>
<dbReference type="RefSeq" id="WP_012294919.1">
    <property type="nucleotide sequence ID" value="NZ_JANTOO010000014.1"/>
</dbReference>
<dbReference type="NCBIfam" id="TIGR01549">
    <property type="entry name" value="HAD-SF-IA-v1"/>
    <property type="match status" value="1"/>
</dbReference>
<dbReference type="Proteomes" id="UP001525021">
    <property type="component" value="Unassembled WGS sequence"/>
</dbReference>
<dbReference type="InterPro" id="IPR041492">
    <property type="entry name" value="HAD_2"/>
</dbReference>
<dbReference type="Pfam" id="PF13419">
    <property type="entry name" value="HAD_2"/>
    <property type="match status" value="1"/>
</dbReference>
<evidence type="ECO:0000313" key="2">
    <source>
        <dbReference type="Proteomes" id="UP001525021"/>
    </source>
</evidence>
<name>A0ABT2DQE4_9BACI</name>